<dbReference type="AlphaFoldDB" id="A0A101M109"/>
<evidence type="ECO:0000313" key="1">
    <source>
        <dbReference type="EMBL" id="KUM48932.1"/>
    </source>
</evidence>
<keyword evidence="1" id="KW-0496">Mitochondrion</keyword>
<proteinExistence type="predicted"/>
<accession>A0A101M109</accession>
<name>A0A101M109_PICGL</name>
<organism evidence="1">
    <name type="scientific">Picea glauca</name>
    <name type="common">White spruce</name>
    <name type="synonym">Pinus glauca</name>
    <dbReference type="NCBI Taxonomy" id="3330"/>
    <lineage>
        <taxon>Eukaryota</taxon>
        <taxon>Viridiplantae</taxon>
        <taxon>Streptophyta</taxon>
        <taxon>Embryophyta</taxon>
        <taxon>Tracheophyta</taxon>
        <taxon>Spermatophyta</taxon>
        <taxon>Pinopsida</taxon>
        <taxon>Pinidae</taxon>
        <taxon>Conifers I</taxon>
        <taxon>Pinales</taxon>
        <taxon>Pinaceae</taxon>
        <taxon>Picea</taxon>
    </lineage>
</organism>
<geneLocation type="mitochondrion" evidence="1"/>
<gene>
    <name evidence="1" type="ORF">ABT39_MTgene4268</name>
</gene>
<reference evidence="1" key="1">
    <citation type="journal article" date="2015" name="Genome Biol. Evol.">
        <title>Organellar Genomes of White Spruce (Picea glauca): Assembly and Annotation.</title>
        <authorList>
            <person name="Jackman S.D."/>
            <person name="Warren R.L."/>
            <person name="Gibb E.A."/>
            <person name="Vandervalk B.P."/>
            <person name="Mohamadi H."/>
            <person name="Chu J."/>
            <person name="Raymond A."/>
            <person name="Pleasance S."/>
            <person name="Coope R."/>
            <person name="Wildung M.R."/>
            <person name="Ritland C.E."/>
            <person name="Bousquet J."/>
            <person name="Jones S.J."/>
            <person name="Bohlmann J."/>
            <person name="Birol I."/>
        </authorList>
    </citation>
    <scope>NUCLEOTIDE SEQUENCE [LARGE SCALE GENOMIC DNA]</scope>
    <source>
        <tissue evidence="1">Flushing bud</tissue>
    </source>
</reference>
<comment type="caution">
    <text evidence="1">The sequence shown here is derived from an EMBL/GenBank/DDBJ whole genome shotgun (WGS) entry which is preliminary data.</text>
</comment>
<protein>
    <submittedName>
        <fullName evidence="1">Uncharacterized protein</fullName>
    </submittedName>
</protein>
<dbReference type="EMBL" id="LKAM01000004">
    <property type="protein sequence ID" value="KUM48932.1"/>
    <property type="molecule type" value="Genomic_DNA"/>
</dbReference>
<sequence>MMTPLRLSHSLTSTKGSIRWLITLYSASSWSFTTIRPSSLMMSYVISSLRPYIVTYYYSAIRTILHLLMMPWTRY</sequence>